<feature type="transmembrane region" description="Helical" evidence="7">
    <location>
        <begin position="243"/>
        <end position="261"/>
    </location>
</feature>
<evidence type="ECO:0000313" key="8">
    <source>
        <dbReference type="EMBL" id="KHA62162.1"/>
    </source>
</evidence>
<evidence type="ECO:0000256" key="4">
    <source>
        <dbReference type="ARBA" id="ARBA00022692"/>
    </source>
</evidence>
<name>A0ABR4YF88_9VIBR</name>
<keyword evidence="4 7" id="KW-0812">Transmembrane</keyword>
<dbReference type="Pfam" id="PF03773">
    <property type="entry name" value="ArsP_1"/>
    <property type="match status" value="1"/>
</dbReference>
<keyword evidence="9" id="KW-1185">Reference proteome</keyword>
<keyword evidence="6 7" id="KW-0472">Membrane</keyword>
<reference evidence="8 9" key="1">
    <citation type="submission" date="2014-10" db="EMBL/GenBank/DDBJ databases">
        <title>Genome sequencing of Vibrio variabilis T01.</title>
        <authorList>
            <person name="Chan K.-G."/>
            <person name="Mohamad N.I."/>
        </authorList>
    </citation>
    <scope>NUCLEOTIDE SEQUENCE [LARGE SCALE GENOMIC DNA]</scope>
    <source>
        <strain evidence="8 9">T01</strain>
    </source>
</reference>
<feature type="transmembrane region" description="Helical" evidence="7">
    <location>
        <begin position="273"/>
        <end position="290"/>
    </location>
</feature>
<feature type="transmembrane region" description="Helical" evidence="7">
    <location>
        <begin position="311"/>
        <end position="333"/>
    </location>
</feature>
<evidence type="ECO:0000256" key="7">
    <source>
        <dbReference type="SAM" id="Phobius"/>
    </source>
</evidence>
<evidence type="ECO:0000313" key="9">
    <source>
        <dbReference type="Proteomes" id="UP000030520"/>
    </source>
</evidence>
<evidence type="ECO:0000256" key="5">
    <source>
        <dbReference type="ARBA" id="ARBA00022989"/>
    </source>
</evidence>
<dbReference type="InterPro" id="IPR053166">
    <property type="entry name" value="UPF0718_permease"/>
</dbReference>
<evidence type="ECO:0000256" key="1">
    <source>
        <dbReference type="ARBA" id="ARBA00004651"/>
    </source>
</evidence>
<feature type="transmembrane region" description="Helical" evidence="7">
    <location>
        <begin position="118"/>
        <end position="137"/>
    </location>
</feature>
<accession>A0ABR4YF88</accession>
<comment type="similarity">
    <text evidence="2">Belongs to the UPF0718 family.</text>
</comment>
<dbReference type="EMBL" id="JRWM01000003">
    <property type="protein sequence ID" value="KHA62162.1"/>
    <property type="molecule type" value="Genomic_DNA"/>
</dbReference>
<keyword evidence="3" id="KW-1003">Cell membrane</keyword>
<feature type="transmembrane region" description="Helical" evidence="7">
    <location>
        <begin position="57"/>
        <end position="79"/>
    </location>
</feature>
<evidence type="ECO:0000256" key="2">
    <source>
        <dbReference type="ARBA" id="ARBA00006386"/>
    </source>
</evidence>
<dbReference type="InterPro" id="IPR005524">
    <property type="entry name" value="DUF318"/>
</dbReference>
<feature type="transmembrane region" description="Helical" evidence="7">
    <location>
        <begin position="91"/>
        <end position="112"/>
    </location>
</feature>
<comment type="subcellular location">
    <subcellularLocation>
        <location evidence="1">Cell membrane</location>
        <topology evidence="1">Multi-pass membrane protein</topology>
    </subcellularLocation>
</comment>
<evidence type="ECO:0000256" key="6">
    <source>
        <dbReference type="ARBA" id="ARBA00023136"/>
    </source>
</evidence>
<sequence length="362" mass="38957">MNNEFMTMASEALDMFVFLAAELIILFLAISYIVGVLQEFLTPEKIQSILSSRNGKGYIVAALLGAITPFCSCSTIPFLKGLLRARAGFGPMMVFLFGSPLLNPVIIGLFVVTFGWNVAAFYFLIAMTVSVVAGYVLEKLGFEKYVKPEAYQAVENSSCKASREERKPIKTEASSCSAKATCGEPTLPVAAQSTCCSTKTEPKKIKVSCCGPDGSATATLFESKQPSRWMNIWLSTWKDFKQVFPYLMLGIAIGSFIYGFIPTELIVEYAGAGKWYAIPVAAVIGIPLYIRAEAVIPLSAALVQKGMALGSVMALIIGSAGASLTEVILLKSIFKNQMIAAFLTVILGMAIGAGFLYSMLFG</sequence>
<proteinExistence type="inferred from homology"/>
<keyword evidence="5 7" id="KW-1133">Transmembrane helix</keyword>
<evidence type="ECO:0000256" key="3">
    <source>
        <dbReference type="ARBA" id="ARBA00022475"/>
    </source>
</evidence>
<protein>
    <submittedName>
        <fullName evidence="8">Membrane protein</fullName>
    </submittedName>
</protein>
<organism evidence="8 9">
    <name type="scientific">Vibrio variabilis</name>
    <dbReference type="NCBI Taxonomy" id="990271"/>
    <lineage>
        <taxon>Bacteria</taxon>
        <taxon>Pseudomonadati</taxon>
        <taxon>Pseudomonadota</taxon>
        <taxon>Gammaproteobacteria</taxon>
        <taxon>Vibrionales</taxon>
        <taxon>Vibrionaceae</taxon>
        <taxon>Vibrio</taxon>
    </lineage>
</organism>
<dbReference type="RefSeq" id="WP_038212343.1">
    <property type="nucleotide sequence ID" value="NZ_JRWM01000003.1"/>
</dbReference>
<feature type="transmembrane region" description="Helical" evidence="7">
    <location>
        <begin position="339"/>
        <end position="360"/>
    </location>
</feature>
<feature type="transmembrane region" description="Helical" evidence="7">
    <location>
        <begin position="12"/>
        <end position="37"/>
    </location>
</feature>
<dbReference type="Proteomes" id="UP000030520">
    <property type="component" value="Unassembled WGS sequence"/>
</dbReference>
<gene>
    <name evidence="8" type="ORF">NL53_02470</name>
</gene>
<comment type="caution">
    <text evidence="8">The sequence shown here is derived from an EMBL/GenBank/DDBJ whole genome shotgun (WGS) entry which is preliminary data.</text>
</comment>
<dbReference type="PANTHER" id="PTHR42775">
    <property type="entry name" value="PERMEASE RV2963-RELATED"/>
    <property type="match status" value="1"/>
</dbReference>
<dbReference type="PANTHER" id="PTHR42775:SF2">
    <property type="entry name" value="PERMEASE"/>
    <property type="match status" value="1"/>
</dbReference>